<evidence type="ECO:0000313" key="4">
    <source>
        <dbReference type="Proteomes" id="UP000275078"/>
    </source>
</evidence>
<sequence>MTNEVELNINNKRPFSESDESSSKRPTLQPIAASLRESNLGLLESGDFSDLILRCEGESLKVHKAFLSPQSEFFRGCIQSGMKESATNEIVLVDENLKDVKLMLEYLYDGWFWEHESVPEKRDRWHCRCVYDKYVNPKEERTEEEKQKDPLIVCVRLYRLADKFGIPGLKKAVIKKFKQYKENNLEFNYSGELFPEERRSNILGQWHRLLDALEFCYSYLDDQPDANELADILLHPLAQAAPFLMDPKDKTKTAKYDFWESKGNLKALFSTSDCLTQRLNRSAQFASRLAILISWDSLKRIRVAEKDERLMDTENFRKETRKIFKVITTMLDDPPRIEALRCTSNSANGWDDEAERCNSTRPMVPVVETGLGDYAVGFECRECQWDEKPDTYLGQDDNDEEEEETDVD</sequence>
<feature type="compositionally biased region" description="Polar residues" evidence="1">
    <location>
        <begin position="1"/>
        <end position="13"/>
    </location>
</feature>
<feature type="domain" description="BTB" evidence="2">
    <location>
        <begin position="49"/>
        <end position="110"/>
    </location>
</feature>
<dbReference type="Proteomes" id="UP000275078">
    <property type="component" value="Unassembled WGS sequence"/>
</dbReference>
<dbReference type="Gene3D" id="3.30.710.10">
    <property type="entry name" value="Potassium Channel Kv1.1, Chain A"/>
    <property type="match status" value="1"/>
</dbReference>
<dbReference type="AlphaFoldDB" id="A0A3N4HEE7"/>
<feature type="region of interest" description="Disordered" evidence="1">
    <location>
        <begin position="1"/>
        <end position="27"/>
    </location>
</feature>
<accession>A0A3N4HEE7</accession>
<gene>
    <name evidence="3" type="ORF">BJ508DRAFT_367168</name>
</gene>
<feature type="compositionally biased region" description="Acidic residues" evidence="1">
    <location>
        <begin position="396"/>
        <end position="408"/>
    </location>
</feature>
<reference evidence="3 4" key="1">
    <citation type="journal article" date="2018" name="Nat. Ecol. Evol.">
        <title>Pezizomycetes genomes reveal the molecular basis of ectomycorrhizal truffle lifestyle.</title>
        <authorList>
            <person name="Murat C."/>
            <person name="Payen T."/>
            <person name="Noel B."/>
            <person name="Kuo A."/>
            <person name="Morin E."/>
            <person name="Chen J."/>
            <person name="Kohler A."/>
            <person name="Krizsan K."/>
            <person name="Balestrini R."/>
            <person name="Da Silva C."/>
            <person name="Montanini B."/>
            <person name="Hainaut M."/>
            <person name="Levati E."/>
            <person name="Barry K.W."/>
            <person name="Belfiori B."/>
            <person name="Cichocki N."/>
            <person name="Clum A."/>
            <person name="Dockter R.B."/>
            <person name="Fauchery L."/>
            <person name="Guy J."/>
            <person name="Iotti M."/>
            <person name="Le Tacon F."/>
            <person name="Lindquist E.A."/>
            <person name="Lipzen A."/>
            <person name="Malagnac F."/>
            <person name="Mello A."/>
            <person name="Molinier V."/>
            <person name="Miyauchi S."/>
            <person name="Poulain J."/>
            <person name="Riccioni C."/>
            <person name="Rubini A."/>
            <person name="Sitrit Y."/>
            <person name="Splivallo R."/>
            <person name="Traeger S."/>
            <person name="Wang M."/>
            <person name="Zifcakova L."/>
            <person name="Wipf D."/>
            <person name="Zambonelli A."/>
            <person name="Paolocci F."/>
            <person name="Nowrousian M."/>
            <person name="Ottonello S."/>
            <person name="Baldrian P."/>
            <person name="Spatafora J.W."/>
            <person name="Henrissat B."/>
            <person name="Nagy L.G."/>
            <person name="Aury J.M."/>
            <person name="Wincker P."/>
            <person name="Grigoriev I.V."/>
            <person name="Bonfante P."/>
            <person name="Martin F.M."/>
        </authorList>
    </citation>
    <scope>NUCLEOTIDE SEQUENCE [LARGE SCALE GENOMIC DNA]</scope>
    <source>
        <strain evidence="3 4">RN42</strain>
    </source>
</reference>
<name>A0A3N4HEE7_ASCIM</name>
<dbReference type="PANTHER" id="PTHR47843">
    <property type="entry name" value="BTB DOMAIN-CONTAINING PROTEIN-RELATED"/>
    <property type="match status" value="1"/>
</dbReference>
<dbReference type="EMBL" id="ML119855">
    <property type="protein sequence ID" value="RPA72593.1"/>
    <property type="molecule type" value="Genomic_DNA"/>
</dbReference>
<keyword evidence="4" id="KW-1185">Reference proteome</keyword>
<dbReference type="InterPro" id="IPR000210">
    <property type="entry name" value="BTB/POZ_dom"/>
</dbReference>
<dbReference type="InterPro" id="IPR011333">
    <property type="entry name" value="SKP1/BTB/POZ_sf"/>
</dbReference>
<dbReference type="SMART" id="SM00225">
    <property type="entry name" value="BTB"/>
    <property type="match status" value="1"/>
</dbReference>
<organism evidence="3 4">
    <name type="scientific">Ascobolus immersus RN42</name>
    <dbReference type="NCBI Taxonomy" id="1160509"/>
    <lineage>
        <taxon>Eukaryota</taxon>
        <taxon>Fungi</taxon>
        <taxon>Dikarya</taxon>
        <taxon>Ascomycota</taxon>
        <taxon>Pezizomycotina</taxon>
        <taxon>Pezizomycetes</taxon>
        <taxon>Pezizales</taxon>
        <taxon>Ascobolaceae</taxon>
        <taxon>Ascobolus</taxon>
    </lineage>
</organism>
<dbReference type="SUPFAM" id="SSF54695">
    <property type="entry name" value="POZ domain"/>
    <property type="match status" value="1"/>
</dbReference>
<feature type="region of interest" description="Disordered" evidence="1">
    <location>
        <begin position="388"/>
        <end position="408"/>
    </location>
</feature>
<dbReference type="STRING" id="1160509.A0A3N4HEE7"/>
<protein>
    <submittedName>
        <fullName evidence="3">POZ domain-containing protein</fullName>
    </submittedName>
</protein>
<evidence type="ECO:0000313" key="3">
    <source>
        <dbReference type="EMBL" id="RPA72593.1"/>
    </source>
</evidence>
<evidence type="ECO:0000256" key="1">
    <source>
        <dbReference type="SAM" id="MobiDB-lite"/>
    </source>
</evidence>
<dbReference type="CDD" id="cd18186">
    <property type="entry name" value="BTB_POZ_ZBTB_KLHL-like"/>
    <property type="match status" value="1"/>
</dbReference>
<evidence type="ECO:0000259" key="2">
    <source>
        <dbReference type="PROSITE" id="PS50097"/>
    </source>
</evidence>
<proteinExistence type="predicted"/>
<dbReference type="PANTHER" id="PTHR47843:SF5">
    <property type="entry name" value="BTB_POZ DOMAIN PROTEIN"/>
    <property type="match status" value="1"/>
</dbReference>
<dbReference type="Pfam" id="PF00651">
    <property type="entry name" value="BTB"/>
    <property type="match status" value="1"/>
</dbReference>
<dbReference type="PROSITE" id="PS50097">
    <property type="entry name" value="BTB"/>
    <property type="match status" value="1"/>
</dbReference>
<dbReference type="OrthoDB" id="6359816at2759"/>